<keyword evidence="1" id="KW-0805">Transcription regulation</keyword>
<dbReference type="PANTHER" id="PTHR43280:SF2">
    <property type="entry name" value="HTH-TYPE TRANSCRIPTIONAL REGULATOR EXSA"/>
    <property type="match status" value="1"/>
</dbReference>
<dbReference type="InterPro" id="IPR018060">
    <property type="entry name" value="HTH_AraC"/>
</dbReference>
<accession>A0A7X0RNE7</accession>
<dbReference type="GO" id="GO:0043565">
    <property type="term" value="F:sequence-specific DNA binding"/>
    <property type="evidence" value="ECO:0007669"/>
    <property type="project" value="InterPro"/>
</dbReference>
<comment type="caution">
    <text evidence="6">The sequence shown here is derived from an EMBL/GenBank/DDBJ whole genome shotgun (WGS) entry which is preliminary data.</text>
</comment>
<dbReference type="AlphaFoldDB" id="A0A7X0RNE7"/>
<evidence type="ECO:0000259" key="5">
    <source>
        <dbReference type="PROSITE" id="PS01124"/>
    </source>
</evidence>
<keyword evidence="2" id="KW-0238">DNA-binding</keyword>
<dbReference type="InterPro" id="IPR009057">
    <property type="entry name" value="Homeodomain-like_sf"/>
</dbReference>
<keyword evidence="3" id="KW-0804">Transcription</keyword>
<feature type="transmembrane region" description="Helical" evidence="4">
    <location>
        <begin position="26"/>
        <end position="49"/>
    </location>
</feature>
<feature type="domain" description="HTH araC/xylS-type" evidence="5">
    <location>
        <begin position="663"/>
        <end position="762"/>
    </location>
</feature>
<reference evidence="6 7" key="1">
    <citation type="submission" date="2020-08" db="EMBL/GenBank/DDBJ databases">
        <title>Cohnella phylogeny.</title>
        <authorList>
            <person name="Dunlap C."/>
        </authorList>
    </citation>
    <scope>NUCLEOTIDE SEQUENCE [LARGE SCALE GENOMIC DNA]</scope>
    <source>
        <strain evidence="6 7">DSM 28246</strain>
    </source>
</reference>
<evidence type="ECO:0000313" key="7">
    <source>
        <dbReference type="Proteomes" id="UP000547209"/>
    </source>
</evidence>
<dbReference type="PROSITE" id="PS01124">
    <property type="entry name" value="HTH_ARAC_FAMILY_2"/>
    <property type="match status" value="1"/>
</dbReference>
<dbReference type="InterPro" id="IPR018062">
    <property type="entry name" value="HTH_AraC-typ_CS"/>
</dbReference>
<dbReference type="SMART" id="SM00342">
    <property type="entry name" value="HTH_ARAC"/>
    <property type="match status" value="1"/>
</dbReference>
<keyword evidence="4" id="KW-1133">Transmembrane helix</keyword>
<evidence type="ECO:0000256" key="3">
    <source>
        <dbReference type="ARBA" id="ARBA00023163"/>
    </source>
</evidence>
<protein>
    <submittedName>
        <fullName evidence="6">AraC family transcriptional regulator</fullName>
    </submittedName>
</protein>
<name>A0A7X0RNE7_9BACL</name>
<sequence>MRQPIMQRLRSIAELRRLNRLRPRQTYIRIFLGLSLLLVLVAVPFVFLLTDQFSKYAMKQIDKVNRTEIAHSRDNAEFIFDKMMAYGFTMYADKSIQAWMMAGEESQESQVEALAAAAKYRTTEPFLDNAYLINMRTEHVIDLKYGISTFASFQDREILASARTPQSAYQRFFVHRLNGVPMLTLMIPTVPSGQPSYGYLVLLLNDALVKQYLLKGNDQSGLMSFILDRDGAVMLGDEDAPDLDAELAARSNEGMGSFTLHYKGDSWSVQHASIEPQGWVFYQMAKLEGIQADFHSFRTKLTIVLAGMVALLLAVLFWNSRRTYRPISQLAEQLDRKFGLSGRLKPGEAARDEYSVIRDGIELMEDRMGQLDASMREHRNVIQAEYLRQWVLQGKLIAPVEQYLRQHSKLFEYEDLYVSVFRMNGYGAFKEQYGFASRKLIKYAMGNIAEEILQRGGHAESADLGGDHLVVLFAGNALPVDRLTALLEEVKTQIRQWTQIRITVAVSEPKHVRDDIRSVYQHIHELTMLQFVSGEDKVFLERDFEAYMRSVQPLPDDNLLDELIKQVRMAKPEEVSASLDRLFAHMQAMHYAQSKFQLSLMLYTLFKTFNKLPSLDSAQGIEHILASFDTLSGVRGWLERELSGIMDELSNRKGASRRDEIVTEIVEYVKDHLHDPMLTIEEISEQVSLSTRHVRQLFKEALDVTLSDYILQERIAKVKELLVSTDWTVTDIGERAGFQTKSHFFTIFKKATGMTPSQYRDRG</sequence>
<dbReference type="Gene3D" id="1.10.10.60">
    <property type="entry name" value="Homeodomain-like"/>
    <property type="match status" value="2"/>
</dbReference>
<evidence type="ECO:0000313" key="6">
    <source>
        <dbReference type="EMBL" id="MBB6670728.1"/>
    </source>
</evidence>
<keyword evidence="4" id="KW-0472">Membrane</keyword>
<proteinExistence type="predicted"/>
<dbReference type="SUPFAM" id="SSF46689">
    <property type="entry name" value="Homeodomain-like"/>
    <property type="match status" value="2"/>
</dbReference>
<dbReference type="Proteomes" id="UP000547209">
    <property type="component" value="Unassembled WGS sequence"/>
</dbReference>
<evidence type="ECO:0000256" key="2">
    <source>
        <dbReference type="ARBA" id="ARBA00023125"/>
    </source>
</evidence>
<dbReference type="InterPro" id="IPR020449">
    <property type="entry name" value="Tscrpt_reg_AraC-type_HTH"/>
</dbReference>
<keyword evidence="4" id="KW-0812">Transmembrane</keyword>
<gene>
    <name evidence="6" type="ORF">H7C19_08495</name>
</gene>
<dbReference type="EMBL" id="JACJVP010000011">
    <property type="protein sequence ID" value="MBB6670728.1"/>
    <property type="molecule type" value="Genomic_DNA"/>
</dbReference>
<organism evidence="6 7">
    <name type="scientific">Cohnella nanjingensis</name>
    <dbReference type="NCBI Taxonomy" id="1387779"/>
    <lineage>
        <taxon>Bacteria</taxon>
        <taxon>Bacillati</taxon>
        <taxon>Bacillota</taxon>
        <taxon>Bacilli</taxon>
        <taxon>Bacillales</taxon>
        <taxon>Paenibacillaceae</taxon>
        <taxon>Cohnella</taxon>
    </lineage>
</organism>
<evidence type="ECO:0000256" key="1">
    <source>
        <dbReference type="ARBA" id="ARBA00023015"/>
    </source>
</evidence>
<evidence type="ECO:0000256" key="4">
    <source>
        <dbReference type="SAM" id="Phobius"/>
    </source>
</evidence>
<dbReference type="Pfam" id="PF12833">
    <property type="entry name" value="HTH_18"/>
    <property type="match status" value="1"/>
</dbReference>
<keyword evidence="7" id="KW-1185">Reference proteome</keyword>
<dbReference type="RefSeq" id="WP_185142214.1">
    <property type="nucleotide sequence ID" value="NZ_JACJVP010000011.1"/>
</dbReference>
<dbReference type="PROSITE" id="PS00041">
    <property type="entry name" value="HTH_ARAC_FAMILY_1"/>
    <property type="match status" value="1"/>
</dbReference>
<dbReference type="PANTHER" id="PTHR43280">
    <property type="entry name" value="ARAC-FAMILY TRANSCRIPTIONAL REGULATOR"/>
    <property type="match status" value="1"/>
</dbReference>
<dbReference type="PRINTS" id="PR00032">
    <property type="entry name" value="HTHARAC"/>
</dbReference>
<dbReference type="GO" id="GO:0003700">
    <property type="term" value="F:DNA-binding transcription factor activity"/>
    <property type="evidence" value="ECO:0007669"/>
    <property type="project" value="InterPro"/>
</dbReference>